<reference evidence="1 2" key="1">
    <citation type="journal article" date="2013" name="Genome Announc.">
        <title>Complete Genome of a Methanosarcina mazei Strain Isolated from Sediment Samples from an Amazonian Flooded Area.</title>
        <authorList>
            <person name="Assis das Gracas D."/>
            <person name="Thiago Juca Ramos R."/>
            <person name="Vieira Araujo A.C."/>
            <person name="Zahlouth R."/>
            <person name="Ribeiro Carneiro A."/>
            <person name="Souza Lopes T."/>
            <person name="Azevedo Barauna R."/>
            <person name="Azevedo V."/>
            <person name="Cruz Schneider M.P."/>
            <person name="Pellizari V.H."/>
            <person name="Silva A."/>
        </authorList>
    </citation>
    <scope>NUCLEOTIDE SEQUENCE [LARGE SCALE GENOMIC DNA]</scope>
    <source>
        <strain evidence="1 2">Tuc01</strain>
    </source>
</reference>
<sequence length="54" mass="6482">MYINQKLFRYKHLILYNVSESDRFLFPFFSQFPELSGVFLKFKAPQAFSAELVQ</sequence>
<gene>
    <name evidence="1" type="ORF">MmTuc01_0787</name>
</gene>
<dbReference type="KEGG" id="mmaz:MmTuc01_0787"/>
<proteinExistence type="predicted"/>
<name>M1Q1N5_METMZ</name>
<dbReference type="BioCyc" id="MMAZ1236903:G139K-748-MONOMER"/>
<dbReference type="Proteomes" id="UP000011718">
    <property type="component" value="Chromosome"/>
</dbReference>
<evidence type="ECO:0000313" key="2">
    <source>
        <dbReference type="Proteomes" id="UP000011718"/>
    </source>
</evidence>
<dbReference type="AlphaFoldDB" id="M1Q1N5"/>
<evidence type="ECO:0000313" key="1">
    <source>
        <dbReference type="EMBL" id="AGF96195.1"/>
    </source>
</evidence>
<dbReference type="HOGENOM" id="CLU_3039067_0_0_2"/>
<accession>M1Q1N5</accession>
<dbReference type="EMBL" id="CP004144">
    <property type="protein sequence ID" value="AGF96195.1"/>
    <property type="molecule type" value="Genomic_DNA"/>
</dbReference>
<protein>
    <submittedName>
        <fullName evidence="1">Uncharacterized protein</fullName>
    </submittedName>
</protein>
<organism evidence="1 2">
    <name type="scientific">Methanosarcina mazei Tuc01</name>
    <dbReference type="NCBI Taxonomy" id="1236903"/>
    <lineage>
        <taxon>Archaea</taxon>
        <taxon>Methanobacteriati</taxon>
        <taxon>Methanobacteriota</taxon>
        <taxon>Stenosarchaea group</taxon>
        <taxon>Methanomicrobia</taxon>
        <taxon>Methanosarcinales</taxon>
        <taxon>Methanosarcinaceae</taxon>
        <taxon>Methanosarcina</taxon>
    </lineage>
</organism>